<sequence>MHGEICPTGPSEMEKATFSHEQSRDSVYRPSPVAKAVCSAIS</sequence>
<reference evidence="2 3" key="1">
    <citation type="journal article" date="2019" name="Sci. Rep.">
        <title>Orb-weaving spider Araneus ventricosus genome elucidates the spidroin gene catalogue.</title>
        <authorList>
            <person name="Kono N."/>
            <person name="Nakamura H."/>
            <person name="Ohtoshi R."/>
            <person name="Moran D.A.P."/>
            <person name="Shinohara A."/>
            <person name="Yoshida Y."/>
            <person name="Fujiwara M."/>
            <person name="Mori M."/>
            <person name="Tomita M."/>
            <person name="Arakawa K."/>
        </authorList>
    </citation>
    <scope>NUCLEOTIDE SEQUENCE [LARGE SCALE GENOMIC DNA]</scope>
</reference>
<evidence type="ECO:0000313" key="2">
    <source>
        <dbReference type="EMBL" id="GBO08043.1"/>
    </source>
</evidence>
<dbReference type="AlphaFoldDB" id="A0A4Y2U699"/>
<evidence type="ECO:0000256" key="1">
    <source>
        <dbReference type="SAM" id="MobiDB-lite"/>
    </source>
</evidence>
<protein>
    <submittedName>
        <fullName evidence="2">Uncharacterized protein</fullName>
    </submittedName>
</protein>
<proteinExistence type="predicted"/>
<evidence type="ECO:0000313" key="3">
    <source>
        <dbReference type="Proteomes" id="UP000499080"/>
    </source>
</evidence>
<accession>A0A4Y2U699</accession>
<dbReference type="Proteomes" id="UP000499080">
    <property type="component" value="Unassembled WGS sequence"/>
</dbReference>
<organism evidence="2 3">
    <name type="scientific">Araneus ventricosus</name>
    <name type="common">Orbweaver spider</name>
    <name type="synonym">Epeira ventricosa</name>
    <dbReference type="NCBI Taxonomy" id="182803"/>
    <lineage>
        <taxon>Eukaryota</taxon>
        <taxon>Metazoa</taxon>
        <taxon>Ecdysozoa</taxon>
        <taxon>Arthropoda</taxon>
        <taxon>Chelicerata</taxon>
        <taxon>Arachnida</taxon>
        <taxon>Araneae</taxon>
        <taxon>Araneomorphae</taxon>
        <taxon>Entelegynae</taxon>
        <taxon>Araneoidea</taxon>
        <taxon>Araneidae</taxon>
        <taxon>Araneus</taxon>
    </lineage>
</organism>
<feature type="compositionally biased region" description="Basic and acidic residues" evidence="1">
    <location>
        <begin position="12"/>
        <end position="27"/>
    </location>
</feature>
<keyword evidence="3" id="KW-1185">Reference proteome</keyword>
<dbReference type="EMBL" id="BGPR01033919">
    <property type="protein sequence ID" value="GBO08043.1"/>
    <property type="molecule type" value="Genomic_DNA"/>
</dbReference>
<name>A0A4Y2U699_ARAVE</name>
<feature type="non-terminal residue" evidence="2">
    <location>
        <position position="42"/>
    </location>
</feature>
<comment type="caution">
    <text evidence="2">The sequence shown here is derived from an EMBL/GenBank/DDBJ whole genome shotgun (WGS) entry which is preliminary data.</text>
</comment>
<gene>
    <name evidence="2" type="ORF">AVEN_200033_1</name>
</gene>
<feature type="region of interest" description="Disordered" evidence="1">
    <location>
        <begin position="1"/>
        <end position="29"/>
    </location>
</feature>